<evidence type="ECO:0000256" key="8">
    <source>
        <dbReference type="ARBA" id="ARBA00023027"/>
    </source>
</evidence>
<evidence type="ECO:0000256" key="9">
    <source>
        <dbReference type="ARBA" id="ARBA00030455"/>
    </source>
</evidence>
<comment type="caution">
    <text evidence="14">The sequence shown here is derived from an EMBL/GenBank/DDBJ whole genome shotgun (WGS) entry which is preliminary data.</text>
</comment>
<comment type="catalytic activity">
    <reaction evidence="11">
        <text>(2R)-3-phosphoglycerate + NAD(+) = 3-phosphooxypyruvate + NADH + H(+)</text>
        <dbReference type="Rhea" id="RHEA:12641"/>
        <dbReference type="ChEBI" id="CHEBI:15378"/>
        <dbReference type="ChEBI" id="CHEBI:18110"/>
        <dbReference type="ChEBI" id="CHEBI:57540"/>
        <dbReference type="ChEBI" id="CHEBI:57945"/>
        <dbReference type="ChEBI" id="CHEBI:58272"/>
        <dbReference type="EC" id="1.1.1.95"/>
    </reaction>
</comment>
<dbReference type="Pfam" id="PF00389">
    <property type="entry name" value="2-Hacid_dh"/>
    <property type="match status" value="1"/>
</dbReference>
<dbReference type="Gene3D" id="3.30.70.260">
    <property type="match status" value="1"/>
</dbReference>
<dbReference type="Pfam" id="PF02826">
    <property type="entry name" value="2-Hacid_dh_C"/>
    <property type="match status" value="1"/>
</dbReference>
<evidence type="ECO:0000256" key="2">
    <source>
        <dbReference type="ARBA" id="ARBA00005216"/>
    </source>
</evidence>
<dbReference type="SUPFAM" id="SSF55021">
    <property type="entry name" value="ACT-like"/>
    <property type="match status" value="1"/>
</dbReference>
<dbReference type="CDD" id="cd12174">
    <property type="entry name" value="PGDH_like_3"/>
    <property type="match status" value="1"/>
</dbReference>
<dbReference type="PROSITE" id="PS51671">
    <property type="entry name" value="ACT"/>
    <property type="match status" value="1"/>
</dbReference>
<evidence type="ECO:0000256" key="1">
    <source>
        <dbReference type="ARBA" id="ARBA00003800"/>
    </source>
</evidence>
<evidence type="ECO:0000256" key="6">
    <source>
        <dbReference type="ARBA" id="ARBA00021582"/>
    </source>
</evidence>
<evidence type="ECO:0000256" key="12">
    <source>
        <dbReference type="RuleBase" id="RU003719"/>
    </source>
</evidence>
<comment type="function">
    <text evidence="1">Catalyzes the reversible oxidation of 3-phospho-D-glycerate to 3-phosphonooxypyruvate, the first step of the phosphorylated L-serine biosynthesis pathway. Also catalyzes the reversible oxidation of 2-hydroxyglutarate to 2-oxoglutarate.</text>
</comment>
<dbReference type="UniPathway" id="UPA00135">
    <property type="reaction ID" value="UER00196"/>
</dbReference>
<dbReference type="eggNOG" id="COG0111">
    <property type="taxonomic scope" value="Bacteria"/>
</dbReference>
<evidence type="ECO:0000256" key="3">
    <source>
        <dbReference type="ARBA" id="ARBA00005854"/>
    </source>
</evidence>
<comment type="similarity">
    <text evidence="3 12">Belongs to the D-isomer specific 2-hydroxyacid dehydrogenase family.</text>
</comment>
<dbReference type="InterPro" id="IPR029752">
    <property type="entry name" value="D-isomer_DH_CS1"/>
</dbReference>
<dbReference type="PROSITE" id="PS00065">
    <property type="entry name" value="D_2_HYDROXYACID_DH_1"/>
    <property type="match status" value="1"/>
</dbReference>
<dbReference type="InterPro" id="IPR002912">
    <property type="entry name" value="ACT_dom"/>
</dbReference>
<evidence type="ECO:0000259" key="13">
    <source>
        <dbReference type="PROSITE" id="PS51671"/>
    </source>
</evidence>
<gene>
    <name evidence="14" type="primary">pdxB</name>
    <name evidence="14" type="ORF">CLOSPI_02108</name>
</gene>
<dbReference type="PANTHER" id="PTHR42938:SF47">
    <property type="entry name" value="HYDROXYPYRUVATE REDUCTASE"/>
    <property type="match status" value="1"/>
</dbReference>
<evidence type="ECO:0000313" key="15">
    <source>
        <dbReference type="Proteomes" id="UP000004910"/>
    </source>
</evidence>
<dbReference type="STRING" id="428126.CLOSPI_02108"/>
<dbReference type="InterPro" id="IPR036291">
    <property type="entry name" value="NAD(P)-bd_dom_sf"/>
</dbReference>
<evidence type="ECO:0000256" key="4">
    <source>
        <dbReference type="ARBA" id="ARBA00013001"/>
    </source>
</evidence>
<dbReference type="Gene3D" id="3.40.50.720">
    <property type="entry name" value="NAD(P)-binding Rossmann-like Domain"/>
    <property type="match status" value="2"/>
</dbReference>
<feature type="domain" description="ACT" evidence="13">
    <location>
        <begin position="327"/>
        <end position="397"/>
    </location>
</feature>
<dbReference type="InterPro" id="IPR006139">
    <property type="entry name" value="D-isomer_2_OHA_DH_cat_dom"/>
</dbReference>
<comment type="catalytic activity">
    <reaction evidence="10">
        <text>(R)-2-hydroxyglutarate + NAD(+) = 2-oxoglutarate + NADH + H(+)</text>
        <dbReference type="Rhea" id="RHEA:49612"/>
        <dbReference type="ChEBI" id="CHEBI:15378"/>
        <dbReference type="ChEBI" id="CHEBI:15801"/>
        <dbReference type="ChEBI" id="CHEBI:16810"/>
        <dbReference type="ChEBI" id="CHEBI:57540"/>
        <dbReference type="ChEBI" id="CHEBI:57945"/>
        <dbReference type="EC" id="1.1.1.399"/>
    </reaction>
</comment>
<dbReference type="CDD" id="cd04901">
    <property type="entry name" value="ACT_3PGDH"/>
    <property type="match status" value="1"/>
</dbReference>
<protein>
    <recommendedName>
        <fullName evidence="6">D-3-phosphoglycerate dehydrogenase</fullName>
        <ecNumber evidence="4">1.1.1.399</ecNumber>
        <ecNumber evidence="5">1.1.1.95</ecNumber>
    </recommendedName>
    <alternativeName>
        <fullName evidence="9">2-oxoglutarate reductase</fullName>
    </alternativeName>
</protein>
<keyword evidence="8" id="KW-0520">NAD</keyword>
<dbReference type="PANTHER" id="PTHR42938">
    <property type="entry name" value="FORMATE DEHYDROGENASE 1"/>
    <property type="match status" value="1"/>
</dbReference>
<dbReference type="AlphaFoldDB" id="B1C4T9"/>
<proteinExistence type="inferred from homology"/>
<evidence type="ECO:0000256" key="7">
    <source>
        <dbReference type="ARBA" id="ARBA00023002"/>
    </source>
</evidence>
<dbReference type="SUPFAM" id="SSF52283">
    <property type="entry name" value="Formate/glycerate dehydrogenase catalytic domain-like"/>
    <property type="match status" value="1"/>
</dbReference>
<dbReference type="EC" id="1.1.1.95" evidence="5"/>
<dbReference type="InterPro" id="IPR006140">
    <property type="entry name" value="D-isomer_DH_NAD-bd"/>
</dbReference>
<dbReference type="GO" id="GO:0051287">
    <property type="term" value="F:NAD binding"/>
    <property type="evidence" value="ECO:0007669"/>
    <property type="project" value="InterPro"/>
</dbReference>
<organism evidence="14 15">
    <name type="scientific">Thomasclavelia spiroformis DSM 1552</name>
    <dbReference type="NCBI Taxonomy" id="428126"/>
    <lineage>
        <taxon>Bacteria</taxon>
        <taxon>Bacillati</taxon>
        <taxon>Bacillota</taxon>
        <taxon>Erysipelotrichia</taxon>
        <taxon>Erysipelotrichales</taxon>
        <taxon>Coprobacillaceae</taxon>
        <taxon>Thomasclavelia</taxon>
    </lineage>
</organism>
<dbReference type="SUPFAM" id="SSF51735">
    <property type="entry name" value="NAD(P)-binding Rossmann-fold domains"/>
    <property type="match status" value="1"/>
</dbReference>
<evidence type="ECO:0000256" key="5">
    <source>
        <dbReference type="ARBA" id="ARBA00013143"/>
    </source>
</evidence>
<evidence type="ECO:0000256" key="11">
    <source>
        <dbReference type="ARBA" id="ARBA00048731"/>
    </source>
</evidence>
<reference evidence="14" key="1">
    <citation type="submission" date="2008-02" db="EMBL/GenBank/DDBJ databases">
        <authorList>
            <person name="Fulton L."/>
            <person name="Clifton S."/>
            <person name="Fulton B."/>
            <person name="Xu J."/>
            <person name="Minx P."/>
            <person name="Pepin K.H."/>
            <person name="Johnson M."/>
            <person name="Thiruvilangam P."/>
            <person name="Bhonagiri V."/>
            <person name="Nash W.E."/>
            <person name="Mardis E.R."/>
            <person name="Wilson R.K."/>
        </authorList>
    </citation>
    <scope>NUCLEOTIDE SEQUENCE [LARGE SCALE GENOMIC DNA]</scope>
    <source>
        <strain evidence="14">DSM 1552</strain>
    </source>
</reference>
<dbReference type="PROSITE" id="PS00671">
    <property type="entry name" value="D_2_HYDROXYACID_DH_3"/>
    <property type="match status" value="1"/>
</dbReference>
<keyword evidence="7 12" id="KW-0560">Oxidoreductase</keyword>
<comment type="pathway">
    <text evidence="2">Amino-acid biosynthesis; L-serine biosynthesis; L-serine from 3-phospho-D-glycerate: step 1/3.</text>
</comment>
<dbReference type="GO" id="GO:0004617">
    <property type="term" value="F:phosphoglycerate dehydrogenase activity"/>
    <property type="evidence" value="ECO:0007669"/>
    <property type="project" value="UniProtKB-EC"/>
</dbReference>
<dbReference type="EMBL" id="ABIK02000015">
    <property type="protein sequence ID" value="EDS73683.1"/>
    <property type="molecule type" value="Genomic_DNA"/>
</dbReference>
<evidence type="ECO:0000256" key="10">
    <source>
        <dbReference type="ARBA" id="ARBA00048126"/>
    </source>
</evidence>
<name>B1C4T9_9FIRM</name>
<keyword evidence="15" id="KW-1185">Reference proteome</keyword>
<dbReference type="Proteomes" id="UP000004910">
    <property type="component" value="Unassembled WGS sequence"/>
</dbReference>
<dbReference type="InterPro" id="IPR045865">
    <property type="entry name" value="ACT-like_dom_sf"/>
</dbReference>
<reference evidence="14" key="2">
    <citation type="submission" date="2014-06" db="EMBL/GenBank/DDBJ databases">
        <title>Draft genome sequence of Clostridium spiroforme (DSM 1552).</title>
        <authorList>
            <person name="Sudarsanam P."/>
            <person name="Ley R."/>
            <person name="Guruge J."/>
            <person name="Turnbaugh P.J."/>
            <person name="Mahowald M."/>
            <person name="Liep D."/>
            <person name="Gordon J."/>
        </authorList>
    </citation>
    <scope>NUCLEOTIDE SEQUENCE</scope>
    <source>
        <strain evidence="14">DSM 1552</strain>
    </source>
</reference>
<dbReference type="InterPro" id="IPR029753">
    <property type="entry name" value="D-isomer_DH_CS"/>
</dbReference>
<dbReference type="HOGENOM" id="CLU_019796_9_0_9"/>
<accession>B1C4T9</accession>
<evidence type="ECO:0000313" key="14">
    <source>
        <dbReference type="EMBL" id="EDS73683.1"/>
    </source>
</evidence>
<sequence>MKLLINRRMGMYNIKLLNKISKVGLDDFDENYTYSEDMTNEDAILVRSASLHDYDFGKNLKAIARAGAGVNNIPIDKCSENGIVVFNTPGANANAVKELVLCALFLSSRKIVESIRWVDTLKDDENIAKTAEKGKSNFVGPEIEGKKLGVIGLGAIGVNVANAAIKLGMTVMGYDPYIGVNAAWALSKHAKQAKTLEEIYRECDYITIHVPSNEETKGFMNEEAFALMKNGVRILNFARGDLVNNKDLLVNVASGKISKYISDFAAPELIGRENIIILPHLGASTPESEDNCAKMAVNEIKEYLENGNIINSVNFPGVNQARVSKVRLCIINKNVPNILASISKLFADYNLNIENMVNRSRGEYAYTLIDTNDDVCKDIIEKIETSKGIISVRSIIEK</sequence>
<dbReference type="EC" id="1.1.1.399" evidence="4"/>